<dbReference type="InterPro" id="IPR010502">
    <property type="entry name" value="Carb-bd_dom_fam9"/>
</dbReference>
<proteinExistence type="predicted"/>
<dbReference type="GO" id="GO:0030246">
    <property type="term" value="F:carbohydrate binding"/>
    <property type="evidence" value="ECO:0007669"/>
    <property type="project" value="InterPro"/>
</dbReference>
<accession>A0A1P8WCV8</accession>
<dbReference type="GO" id="GO:0004553">
    <property type="term" value="F:hydrolase activity, hydrolyzing O-glycosyl compounds"/>
    <property type="evidence" value="ECO:0007669"/>
    <property type="project" value="InterPro"/>
</dbReference>
<organism evidence="2 3">
    <name type="scientific">Fuerstiella marisgermanici</name>
    <dbReference type="NCBI Taxonomy" id="1891926"/>
    <lineage>
        <taxon>Bacteria</taxon>
        <taxon>Pseudomonadati</taxon>
        <taxon>Planctomycetota</taxon>
        <taxon>Planctomycetia</taxon>
        <taxon>Planctomycetales</taxon>
        <taxon>Planctomycetaceae</taxon>
        <taxon>Fuerstiella</taxon>
    </lineage>
</organism>
<protein>
    <recommendedName>
        <fullName evidence="1">Carbohydrate-binding domain-containing protein</fullName>
    </recommendedName>
</protein>
<evidence type="ECO:0000313" key="3">
    <source>
        <dbReference type="Proteomes" id="UP000187735"/>
    </source>
</evidence>
<dbReference type="OrthoDB" id="226401at2"/>
<dbReference type="Gene3D" id="2.60.40.1190">
    <property type="match status" value="1"/>
</dbReference>
<name>A0A1P8WCV8_9PLAN</name>
<dbReference type="AlphaFoldDB" id="A0A1P8WCV8"/>
<reference evidence="2 3" key="1">
    <citation type="journal article" date="2016" name="Front. Microbiol.">
        <title>Fuerstia marisgermanicae gen. nov., sp. nov., an Unusual Member of the Phylum Planctomycetes from the German Wadden Sea.</title>
        <authorList>
            <person name="Kohn T."/>
            <person name="Heuer A."/>
            <person name="Jogler M."/>
            <person name="Vollmers J."/>
            <person name="Boedeker C."/>
            <person name="Bunk B."/>
            <person name="Rast P."/>
            <person name="Borchert D."/>
            <person name="Glockner I."/>
            <person name="Freese H.M."/>
            <person name="Klenk H.P."/>
            <person name="Overmann J."/>
            <person name="Kaster A.K."/>
            <person name="Rohde M."/>
            <person name="Wiegand S."/>
            <person name="Jogler C."/>
        </authorList>
    </citation>
    <scope>NUCLEOTIDE SEQUENCE [LARGE SCALE GENOMIC DNA]</scope>
    <source>
        <strain evidence="2 3">NH11</strain>
    </source>
</reference>
<dbReference type="Pfam" id="PF06452">
    <property type="entry name" value="CBM9_1"/>
    <property type="match status" value="1"/>
</dbReference>
<gene>
    <name evidence="2" type="ORF">Fuma_01476</name>
</gene>
<feature type="domain" description="Carbohydrate-binding" evidence="1">
    <location>
        <begin position="18"/>
        <end position="216"/>
    </location>
</feature>
<dbReference type="RefSeq" id="WP_077023572.1">
    <property type="nucleotide sequence ID" value="NZ_CP017641.1"/>
</dbReference>
<dbReference type="KEGG" id="fmr:Fuma_01476"/>
<dbReference type="EMBL" id="CP017641">
    <property type="protein sequence ID" value="APZ91880.1"/>
    <property type="molecule type" value="Genomic_DNA"/>
</dbReference>
<keyword evidence="3" id="KW-1185">Reference proteome</keyword>
<evidence type="ECO:0000259" key="1">
    <source>
        <dbReference type="Pfam" id="PF06452"/>
    </source>
</evidence>
<sequence length="217" mass="24295">MPKTYEAKRLEPGASIAIDGHGSFSRWQAANVLTDFDFPWIKRTPPATEFRALWNDQSLFLRYDVTDTDVVLGDGANAMEKVIGSDRVEIFFSTGPDLKPYYGIEFDPRGEVLDYQARFHRELDFEWACDGLKVATSLNDAGYVVEASLPIATFKTLSCLHRDDGGDYLIAGLYRAEFSHGPSGGAIVEDWMSWVDPEVSTPDFHVPTSFGTIRLVR</sequence>
<dbReference type="GO" id="GO:0016052">
    <property type="term" value="P:carbohydrate catabolic process"/>
    <property type="evidence" value="ECO:0007669"/>
    <property type="project" value="InterPro"/>
</dbReference>
<dbReference type="Proteomes" id="UP000187735">
    <property type="component" value="Chromosome"/>
</dbReference>
<evidence type="ECO:0000313" key="2">
    <source>
        <dbReference type="EMBL" id="APZ91880.1"/>
    </source>
</evidence>
<dbReference type="SUPFAM" id="SSF49344">
    <property type="entry name" value="CBD9-like"/>
    <property type="match status" value="1"/>
</dbReference>
<dbReference type="CDD" id="cd09620">
    <property type="entry name" value="CBM9_like_3"/>
    <property type="match status" value="1"/>
</dbReference>